<evidence type="ECO:0000313" key="5">
    <source>
        <dbReference type="Proteomes" id="UP000515728"/>
    </source>
</evidence>
<evidence type="ECO:0000256" key="3">
    <source>
        <dbReference type="ARBA" id="ARBA00023002"/>
    </source>
</evidence>
<dbReference type="CDD" id="cd04730">
    <property type="entry name" value="NPD_like"/>
    <property type="match status" value="1"/>
</dbReference>
<dbReference type="GO" id="GO:0018580">
    <property type="term" value="F:nitronate monooxygenase activity"/>
    <property type="evidence" value="ECO:0007669"/>
    <property type="project" value="InterPro"/>
</dbReference>
<dbReference type="PANTHER" id="PTHR32332:SF20">
    <property type="entry name" value="2-NITROPROPANE DIOXYGENASE-LIKE PROTEIN"/>
    <property type="match status" value="1"/>
</dbReference>
<keyword evidence="4" id="KW-0503">Monooxygenase</keyword>
<dbReference type="InterPro" id="IPR013785">
    <property type="entry name" value="Aldolase_TIM"/>
</dbReference>
<dbReference type="SUPFAM" id="SSF51412">
    <property type="entry name" value="Inosine monophosphate dehydrogenase (IMPDH)"/>
    <property type="match status" value="1"/>
</dbReference>
<dbReference type="InterPro" id="IPR004136">
    <property type="entry name" value="NMO"/>
</dbReference>
<keyword evidence="1" id="KW-0285">Flavoprotein</keyword>
<reference evidence="4 5" key="1">
    <citation type="submission" date="2020-08" db="EMBL/GenBank/DDBJ databases">
        <authorList>
            <person name="Mo P."/>
        </authorList>
    </citation>
    <scope>NUCLEOTIDE SEQUENCE [LARGE SCALE GENOMIC DNA]</scope>
    <source>
        <strain evidence="4 5">CGMCC 4.1532</strain>
    </source>
</reference>
<name>A0A7G7MBL4_9PSEU</name>
<dbReference type="KEGG" id="ppel:H6H00_18095"/>
<sequence>MSRTLSSRFADLVGIRYPVVQEGLGPYKTVRLAAAVSNAGGLGTVSIPGISEEPTTGAAILRGYIEETCGLTDRPFAVNVPVGRAENGEVLPFSAAYVGAVVDAVRDPEIARRLRVITTSAGAPAVVRDLVAGSGLIHAHKVGGTRQAVRAQEDGVDVIVASGFEAGGHTHARPVHTFVLGPNVVAAVDLPVVLAGGIHDGATMAAALALGADAVALGTRFVASHDNTDWHPAFAQRIIDAGEGDDITFSAVYGPSRALRSKGVDDLAEIVAAGTMDHVELTAWKDDRLIRAQRDGLVDDGILPAGNVSSAITGLIHVAEFVPGMVRDAIEALEALGRRVVPDPRAAS</sequence>
<protein>
    <submittedName>
        <fullName evidence="4">Nitronate monooxygenase</fullName>
    </submittedName>
</protein>
<dbReference type="Proteomes" id="UP000515728">
    <property type="component" value="Chromosome"/>
</dbReference>
<organism evidence="4 5">
    <name type="scientific">Pseudonocardia petroleophila</name>
    <dbReference type="NCBI Taxonomy" id="37331"/>
    <lineage>
        <taxon>Bacteria</taxon>
        <taxon>Bacillati</taxon>
        <taxon>Actinomycetota</taxon>
        <taxon>Actinomycetes</taxon>
        <taxon>Pseudonocardiales</taxon>
        <taxon>Pseudonocardiaceae</taxon>
        <taxon>Pseudonocardia</taxon>
    </lineage>
</organism>
<dbReference type="Pfam" id="PF03060">
    <property type="entry name" value="NMO"/>
    <property type="match status" value="1"/>
</dbReference>
<keyword evidence="5" id="KW-1185">Reference proteome</keyword>
<dbReference type="PANTHER" id="PTHR32332">
    <property type="entry name" value="2-NITROPROPANE DIOXYGENASE"/>
    <property type="match status" value="1"/>
</dbReference>
<proteinExistence type="predicted"/>
<accession>A0A7G7MBL4</accession>
<dbReference type="RefSeq" id="WP_185716937.1">
    <property type="nucleotide sequence ID" value="NZ_BAAAWI010000001.1"/>
</dbReference>
<dbReference type="Gene3D" id="3.20.20.70">
    <property type="entry name" value="Aldolase class I"/>
    <property type="match status" value="1"/>
</dbReference>
<evidence type="ECO:0000256" key="1">
    <source>
        <dbReference type="ARBA" id="ARBA00022630"/>
    </source>
</evidence>
<keyword evidence="3" id="KW-0560">Oxidoreductase</keyword>
<dbReference type="AlphaFoldDB" id="A0A7G7MBL4"/>
<evidence type="ECO:0000256" key="2">
    <source>
        <dbReference type="ARBA" id="ARBA00022643"/>
    </source>
</evidence>
<evidence type="ECO:0000313" key="4">
    <source>
        <dbReference type="EMBL" id="QNG50175.1"/>
    </source>
</evidence>
<gene>
    <name evidence="4" type="ORF">H6H00_18095</name>
</gene>
<dbReference type="EMBL" id="CP060131">
    <property type="protein sequence ID" value="QNG50175.1"/>
    <property type="molecule type" value="Genomic_DNA"/>
</dbReference>
<keyword evidence="2" id="KW-0288">FMN</keyword>